<dbReference type="Proteomes" id="UP001549320">
    <property type="component" value="Unassembled WGS sequence"/>
</dbReference>
<dbReference type="InterPro" id="IPR004045">
    <property type="entry name" value="Glutathione_S-Trfase_N"/>
</dbReference>
<dbReference type="Pfam" id="PF13417">
    <property type="entry name" value="GST_N_3"/>
    <property type="match status" value="1"/>
</dbReference>
<keyword evidence="3" id="KW-0808">Transferase</keyword>
<gene>
    <name evidence="3" type="ORF">ABIE13_005339</name>
</gene>
<dbReference type="InterPro" id="IPR036282">
    <property type="entry name" value="Glutathione-S-Trfase_C_sf"/>
</dbReference>
<feature type="domain" description="GST N-terminal" evidence="1">
    <location>
        <begin position="1"/>
        <end position="83"/>
    </location>
</feature>
<dbReference type="SUPFAM" id="SSF47616">
    <property type="entry name" value="GST C-terminal domain-like"/>
    <property type="match status" value="1"/>
</dbReference>
<accession>A0ABV2QGP4</accession>
<feature type="domain" description="GST C-terminal" evidence="2">
    <location>
        <begin position="89"/>
        <end position="212"/>
    </location>
</feature>
<evidence type="ECO:0000259" key="2">
    <source>
        <dbReference type="PROSITE" id="PS50405"/>
    </source>
</evidence>
<protein>
    <submittedName>
        <fullName evidence="3">Glutathione S-transferase</fullName>
        <ecNumber evidence="3">2.5.1.18</ecNumber>
    </submittedName>
</protein>
<dbReference type="PANTHER" id="PTHR44051">
    <property type="entry name" value="GLUTATHIONE S-TRANSFERASE-RELATED"/>
    <property type="match status" value="1"/>
</dbReference>
<dbReference type="PROSITE" id="PS50405">
    <property type="entry name" value="GST_CTER"/>
    <property type="match status" value="1"/>
</dbReference>
<dbReference type="Pfam" id="PF00043">
    <property type="entry name" value="GST_C"/>
    <property type="match status" value="1"/>
</dbReference>
<dbReference type="GO" id="GO:0004364">
    <property type="term" value="F:glutathione transferase activity"/>
    <property type="evidence" value="ECO:0007669"/>
    <property type="project" value="UniProtKB-EC"/>
</dbReference>
<dbReference type="InterPro" id="IPR010987">
    <property type="entry name" value="Glutathione-S-Trfase_C-like"/>
</dbReference>
<dbReference type="SFLD" id="SFLDS00019">
    <property type="entry name" value="Glutathione_Transferase_(cytos"/>
    <property type="match status" value="1"/>
</dbReference>
<keyword evidence="4" id="KW-1185">Reference proteome</keyword>
<dbReference type="PROSITE" id="PS50404">
    <property type="entry name" value="GST_NTER"/>
    <property type="match status" value="1"/>
</dbReference>
<evidence type="ECO:0000259" key="1">
    <source>
        <dbReference type="PROSITE" id="PS50404"/>
    </source>
</evidence>
<dbReference type="EMBL" id="JBEPSH010000015">
    <property type="protein sequence ID" value="MET4580199.1"/>
    <property type="molecule type" value="Genomic_DNA"/>
</dbReference>
<dbReference type="PANTHER" id="PTHR44051:SF8">
    <property type="entry name" value="GLUTATHIONE S-TRANSFERASE GSTA"/>
    <property type="match status" value="1"/>
</dbReference>
<reference evidence="3 4" key="1">
    <citation type="submission" date="2024-06" db="EMBL/GenBank/DDBJ databases">
        <title>Sorghum-associated microbial communities from plants grown in Nebraska, USA.</title>
        <authorList>
            <person name="Schachtman D."/>
        </authorList>
    </citation>
    <scope>NUCLEOTIDE SEQUENCE [LARGE SCALE GENOMIC DNA]</scope>
    <source>
        <strain evidence="3 4">2709</strain>
    </source>
</reference>
<dbReference type="InterPro" id="IPR004046">
    <property type="entry name" value="GST_C"/>
</dbReference>
<dbReference type="Gene3D" id="1.20.1050.10">
    <property type="match status" value="1"/>
</dbReference>
<dbReference type="RefSeq" id="WP_354448949.1">
    <property type="nucleotide sequence ID" value="NZ_JBEPSH010000015.1"/>
</dbReference>
<dbReference type="EC" id="2.5.1.18" evidence="3"/>
<name>A0ABV2QGP4_9BURK</name>
<sequence length="221" mass="25131">MSLTLYYHPLSSYCQKALVGLYELNVPFEKRLINLGDSAEAEELQTLWPMRKFPVLRDGHRNQTVPESSIIIEHADLHYPGAASLLPPSPVDALVVRQWDRVFDLHVQDHLQAIVADRIFNRQGDMQSKYDALASVYGVINSQLASGSTWVCGENFSLADCAAAPALFYASTLQAFGPEEQHLHRYFDRLMSRPSVARVLSEAKPYFQMFPFQDRIPERFL</sequence>
<dbReference type="CDD" id="cd00570">
    <property type="entry name" value="GST_N_family"/>
    <property type="match status" value="1"/>
</dbReference>
<dbReference type="CDD" id="cd00299">
    <property type="entry name" value="GST_C_family"/>
    <property type="match status" value="1"/>
</dbReference>
<evidence type="ECO:0000313" key="4">
    <source>
        <dbReference type="Proteomes" id="UP001549320"/>
    </source>
</evidence>
<proteinExistence type="predicted"/>
<organism evidence="3 4">
    <name type="scientific">Ottowia thiooxydans</name>
    <dbReference type="NCBI Taxonomy" id="219182"/>
    <lineage>
        <taxon>Bacteria</taxon>
        <taxon>Pseudomonadati</taxon>
        <taxon>Pseudomonadota</taxon>
        <taxon>Betaproteobacteria</taxon>
        <taxon>Burkholderiales</taxon>
        <taxon>Comamonadaceae</taxon>
        <taxon>Ottowia</taxon>
    </lineage>
</organism>
<dbReference type="InterPro" id="IPR040079">
    <property type="entry name" value="Glutathione_S-Trfase"/>
</dbReference>
<dbReference type="InterPro" id="IPR036249">
    <property type="entry name" value="Thioredoxin-like_sf"/>
</dbReference>
<comment type="caution">
    <text evidence="3">The sequence shown here is derived from an EMBL/GenBank/DDBJ whole genome shotgun (WGS) entry which is preliminary data.</text>
</comment>
<evidence type="ECO:0000313" key="3">
    <source>
        <dbReference type="EMBL" id="MET4580199.1"/>
    </source>
</evidence>
<dbReference type="SUPFAM" id="SSF52833">
    <property type="entry name" value="Thioredoxin-like"/>
    <property type="match status" value="1"/>
</dbReference>
<dbReference type="SFLD" id="SFLDG00358">
    <property type="entry name" value="Main_(cytGST)"/>
    <property type="match status" value="1"/>
</dbReference>
<dbReference type="Gene3D" id="3.40.30.10">
    <property type="entry name" value="Glutaredoxin"/>
    <property type="match status" value="1"/>
</dbReference>